<evidence type="ECO:0000256" key="1">
    <source>
        <dbReference type="ARBA" id="ARBA00008061"/>
    </source>
</evidence>
<feature type="region of interest" description="Disordered" evidence="3">
    <location>
        <begin position="140"/>
        <end position="160"/>
    </location>
</feature>
<dbReference type="InterPro" id="IPR013783">
    <property type="entry name" value="Ig-like_fold"/>
</dbReference>
<dbReference type="AlphaFoldDB" id="A0A7W4NLC3"/>
<dbReference type="Pfam" id="PF00128">
    <property type="entry name" value="Alpha-amylase"/>
    <property type="match status" value="1"/>
</dbReference>
<dbReference type="SUPFAM" id="SSF51011">
    <property type="entry name" value="Glycosyl hydrolase domain"/>
    <property type="match status" value="1"/>
</dbReference>
<dbReference type="RefSeq" id="WP_182996712.1">
    <property type="nucleotide sequence ID" value="NZ_JABEQJ010000006.1"/>
</dbReference>
<dbReference type="Gene3D" id="2.60.40.1180">
    <property type="entry name" value="Golgi alpha-mannosidase II"/>
    <property type="match status" value="1"/>
</dbReference>
<dbReference type="Gene3D" id="2.60.40.10">
    <property type="entry name" value="Immunoglobulins"/>
    <property type="match status" value="1"/>
</dbReference>
<dbReference type="GO" id="GO:0019156">
    <property type="term" value="F:isoamylase activity"/>
    <property type="evidence" value="ECO:0007669"/>
    <property type="project" value="UniProtKB-ARBA"/>
</dbReference>
<reference evidence="5 6" key="1">
    <citation type="submission" date="2020-04" db="EMBL/GenBank/DDBJ databases">
        <title>Description of novel Gluconacetobacter.</title>
        <authorList>
            <person name="Sombolestani A."/>
        </authorList>
    </citation>
    <scope>NUCLEOTIDE SEQUENCE [LARGE SCALE GENOMIC DNA]</scope>
    <source>
        <strain evidence="5 6">LMG 19747</strain>
    </source>
</reference>
<dbReference type="GO" id="GO:0005975">
    <property type="term" value="P:carbohydrate metabolic process"/>
    <property type="evidence" value="ECO:0007669"/>
    <property type="project" value="InterPro"/>
</dbReference>
<dbReference type="InterPro" id="IPR044505">
    <property type="entry name" value="GlgX_Isoamylase_N_E_set"/>
</dbReference>
<dbReference type="SUPFAM" id="SSF81296">
    <property type="entry name" value="E set domains"/>
    <property type="match status" value="1"/>
</dbReference>
<dbReference type="PANTHER" id="PTHR43002">
    <property type="entry name" value="GLYCOGEN DEBRANCHING ENZYME"/>
    <property type="match status" value="1"/>
</dbReference>
<comment type="similarity">
    <text evidence="1">Belongs to the glycosyl hydrolase 13 family.</text>
</comment>
<dbReference type="InterPro" id="IPR006047">
    <property type="entry name" value="GH13_cat_dom"/>
</dbReference>
<protein>
    <submittedName>
        <fullName evidence="5">Glycogen-debranching protein</fullName>
    </submittedName>
</protein>
<dbReference type="InterPro" id="IPR004193">
    <property type="entry name" value="Glyco_hydro_13_N"/>
</dbReference>
<evidence type="ECO:0000313" key="5">
    <source>
        <dbReference type="EMBL" id="MBB2159852.1"/>
    </source>
</evidence>
<evidence type="ECO:0000256" key="2">
    <source>
        <dbReference type="ARBA" id="ARBA00022946"/>
    </source>
</evidence>
<dbReference type="CDD" id="cd02856">
    <property type="entry name" value="E_set_GDE_Isoamylase_N"/>
    <property type="match status" value="1"/>
</dbReference>
<accession>A0A7W4NLC3</accession>
<sequence>MPNAPLPTSPSFTASDGAPFPPGALWLPDEQAFNFSIFSRNATAITLLLYRADDLATPCLRVPFRLPHNKTGDMWHARVPASHAGDACYYGYSVAGPCRPEDGLLFDAEKLLLDPYARGVFFPPGFDRAAACRPGPTAGRAPLGVLPGRADTPPPPIRRPRRHDHDLVIYELHVRAFTRDPSSGVPAAWRGSYAALTARIPYLKALGITAVELMPVFQRDPLHGTFWGYMPLNFFSPHAGYASDGTVDTALREFREMVAALHEAEIELFLDVVYNHTAEDHSGGPVWSYRGIDNASYYSSTPGTPFRATNRSGCGNDLDVAAPVVRQLILSSVWFWIAEMGIDGLRFDLASTFSVDETGHVDPTEPPIVTELSDTAHHWHTRLIAEPWAGDGSLMQLGRAFPGRTWRQWNARFRDDVRRFLRGDQGCVPLLMTRLYGSTDLFPDDRAHAARPYQSINYLASHDGLTLRDLFSYDDPGQFAANCGHQGAADAPEPVQALRRRQTRNGFCLLMLANGTPMFQAGDEFGHSRGGDPNPYDRDDTTNWLDWRLTENEAPLLRFVRMLVAFRAAHPSIARSVGWRDDVSWHGVDGGDPDLRPVSRSLAFFLRGATMEDDDLYVLINGWDDTLHFALPEAAQGAGTAWRGVIDTAAAPPADILPPEAALPVGDMERLTVQARAIRVLLRTRRDKTRQDNTR</sequence>
<keyword evidence="2" id="KW-0809">Transit peptide</keyword>
<dbReference type="InterPro" id="IPR048650">
    <property type="entry name" value="ISOA1-3-like_C"/>
</dbReference>
<dbReference type="InterPro" id="IPR013780">
    <property type="entry name" value="Glyco_hydro_b"/>
</dbReference>
<dbReference type="Gene3D" id="3.20.20.80">
    <property type="entry name" value="Glycosidases"/>
    <property type="match status" value="1"/>
</dbReference>
<dbReference type="Pfam" id="PF21156">
    <property type="entry name" value="ISOA1-3_C"/>
    <property type="match status" value="1"/>
</dbReference>
<comment type="caution">
    <text evidence="5">The sequence shown here is derived from an EMBL/GenBank/DDBJ whole genome shotgun (WGS) entry which is preliminary data.</text>
</comment>
<name>A0A7W4NLC3_9PROT</name>
<dbReference type="InterPro" id="IPR014756">
    <property type="entry name" value="Ig_E-set"/>
</dbReference>
<evidence type="ECO:0000259" key="4">
    <source>
        <dbReference type="SMART" id="SM00642"/>
    </source>
</evidence>
<proteinExistence type="inferred from homology"/>
<dbReference type="Proteomes" id="UP000589085">
    <property type="component" value="Unassembled WGS sequence"/>
</dbReference>
<evidence type="ECO:0000256" key="3">
    <source>
        <dbReference type="SAM" id="MobiDB-lite"/>
    </source>
</evidence>
<gene>
    <name evidence="5" type="ORF">HLH48_06635</name>
</gene>
<dbReference type="Pfam" id="PF02922">
    <property type="entry name" value="CBM_48"/>
    <property type="match status" value="1"/>
</dbReference>
<dbReference type="EMBL" id="JABEQJ010000006">
    <property type="protein sequence ID" value="MBB2159852.1"/>
    <property type="molecule type" value="Genomic_DNA"/>
</dbReference>
<dbReference type="SUPFAM" id="SSF51445">
    <property type="entry name" value="(Trans)glycosidases"/>
    <property type="match status" value="1"/>
</dbReference>
<evidence type="ECO:0000313" key="6">
    <source>
        <dbReference type="Proteomes" id="UP000589085"/>
    </source>
</evidence>
<organism evidence="5 6">
    <name type="scientific">Gluconacetobacter sacchari</name>
    <dbReference type="NCBI Taxonomy" id="92759"/>
    <lineage>
        <taxon>Bacteria</taxon>
        <taxon>Pseudomonadati</taxon>
        <taxon>Pseudomonadota</taxon>
        <taxon>Alphaproteobacteria</taxon>
        <taxon>Acetobacterales</taxon>
        <taxon>Acetobacteraceae</taxon>
        <taxon>Gluconacetobacter</taxon>
    </lineage>
</organism>
<feature type="domain" description="Glycosyl hydrolase family 13 catalytic" evidence="4">
    <location>
        <begin position="171"/>
        <end position="567"/>
    </location>
</feature>
<dbReference type="SMART" id="SM00642">
    <property type="entry name" value="Aamy"/>
    <property type="match status" value="1"/>
</dbReference>
<dbReference type="InterPro" id="IPR017853">
    <property type="entry name" value="GH"/>
</dbReference>